<dbReference type="RefSeq" id="WP_024072107.1">
    <property type="nucleotide sequence ID" value="NC_023063.1"/>
</dbReference>
<dbReference type="KEGG" id="emr:EMUR_02540"/>
<name>V9RA23_9RICK</name>
<dbReference type="Proteomes" id="UP000018689">
    <property type="component" value="Chromosome"/>
</dbReference>
<dbReference type="PATRIC" id="fig|1423892.3.peg.523"/>
<keyword evidence="2" id="KW-1185">Reference proteome</keyword>
<evidence type="ECO:0000313" key="1">
    <source>
        <dbReference type="EMBL" id="AHC39721.1"/>
    </source>
</evidence>
<dbReference type="STRING" id="1423892.EMUR_02540"/>
<organism evidence="1 2">
    <name type="scientific">Ehrlichia muris AS145</name>
    <dbReference type="NCBI Taxonomy" id="1423892"/>
    <lineage>
        <taxon>Bacteria</taxon>
        <taxon>Pseudomonadati</taxon>
        <taxon>Pseudomonadota</taxon>
        <taxon>Alphaproteobacteria</taxon>
        <taxon>Rickettsiales</taxon>
        <taxon>Anaplasmataceae</taxon>
        <taxon>Ehrlichia</taxon>
    </lineage>
</organism>
<dbReference type="AlphaFoldDB" id="V9RA23"/>
<dbReference type="EMBL" id="CP006917">
    <property type="protein sequence ID" value="AHC39721.1"/>
    <property type="molecule type" value="Genomic_DNA"/>
</dbReference>
<protein>
    <submittedName>
        <fullName evidence="1">Uncharacterized protein</fullName>
    </submittedName>
</protein>
<accession>V9RA23</accession>
<sequence length="78" mass="8873">MVNQLSLHLSVEEKTKNLFTVVNSNMAIKDRTSTSCLTQFSYFNSSGELFHTEYKITVLNSVSVDQVNGTQLFYMTLQ</sequence>
<gene>
    <name evidence="1" type="ORF">EMUR_02540</name>
</gene>
<evidence type="ECO:0000313" key="2">
    <source>
        <dbReference type="Proteomes" id="UP000018689"/>
    </source>
</evidence>
<dbReference type="HOGENOM" id="CLU_2616384_0_0_5"/>
<proteinExistence type="predicted"/>
<reference evidence="1 2" key="1">
    <citation type="journal article" date="2014" name="Genome Announc.">
        <title>Complete Genome Sequence of Ehrlichia muris Strain AS145T, a Model Monocytotropic Ehrlichia Strain.</title>
        <authorList>
            <person name="Thirumalapura N.R."/>
            <person name="Qin X."/>
            <person name="Kuriakose J.A."/>
            <person name="Walker D.H."/>
        </authorList>
    </citation>
    <scope>NUCLEOTIDE SEQUENCE [LARGE SCALE GENOMIC DNA]</scope>
    <source>
        <strain evidence="2">AS154</strain>
    </source>
</reference>